<evidence type="ECO:0000313" key="3">
    <source>
        <dbReference type="EMBL" id="MBC3445185.1"/>
    </source>
</evidence>
<organism evidence="3">
    <name type="scientific">Pseudomonas peradeniyensis</name>
    <dbReference type="NCBI Taxonomy" id="2745488"/>
    <lineage>
        <taxon>Bacteria</taxon>
        <taxon>Pseudomonadati</taxon>
        <taxon>Pseudomonadota</taxon>
        <taxon>Gammaproteobacteria</taxon>
        <taxon>Pseudomonadales</taxon>
        <taxon>Pseudomonadaceae</taxon>
        <taxon>Pseudomonas</taxon>
    </lineage>
</organism>
<keyword evidence="1" id="KW-0732">Signal</keyword>
<dbReference type="InterPro" id="IPR001254">
    <property type="entry name" value="Trypsin_dom"/>
</dbReference>
<dbReference type="PANTHER" id="PTHR24260">
    <property type="match status" value="1"/>
</dbReference>
<dbReference type="GO" id="GO:0004252">
    <property type="term" value="F:serine-type endopeptidase activity"/>
    <property type="evidence" value="ECO:0007669"/>
    <property type="project" value="InterPro"/>
</dbReference>
<name>A0A923G6F9_9PSED</name>
<protein>
    <submittedName>
        <fullName evidence="3">Trypsin-like serine protease</fullName>
    </submittedName>
</protein>
<sequence>MTVPNLASSMLIALLAFSASVQAAAPPPFTIEVLPDNDISLQAFGVLPKVLQGATELSANLLGDESSGCVEYGRKSYTSAQANAQSSVTDSSVTLALTSSSFSRGGSYRTCMSCLPGICLGVLGHDTSAQASARSSATITLHFNPDYPKADYIVDIAGTSSNAAFKLLLNGTDLAQGKGLVSHSLTLTAEPGSSTQLFVELPTTTRNEGECCEQRTGNSARVDVRIRKAPILASKSLLKPYIVGGKQTHAYKNVGAIMLGESLHCTGTVLGKRTILTAAHCISGYEEQLTDMTFKLGSNLHDPAFERVKVIDFDLPRDSATGYSFNPITLEDDIALLYTQEDLTVTPVRLHNGKPNWEQLVDQRVSLTFVGFGFDVVDNDKVAEGIKRAASWWVNDIENRRVAFSVKGKNTCKGDSGGPAFLIENSSIVQVAITSGGDDACETGYQTRVDAFQGWLASRVR</sequence>
<dbReference type="PANTHER" id="PTHR24260:SF132">
    <property type="entry name" value="PEPTIDASE S1 DOMAIN-CONTAINING PROTEIN"/>
    <property type="match status" value="1"/>
</dbReference>
<dbReference type="InterPro" id="IPR001314">
    <property type="entry name" value="Peptidase_S1A"/>
</dbReference>
<dbReference type="EMBL" id="JABWRJ010000004">
    <property type="protein sequence ID" value="MBC3445185.1"/>
    <property type="molecule type" value="Genomic_DNA"/>
</dbReference>
<dbReference type="PRINTS" id="PR00722">
    <property type="entry name" value="CHYMOTRYPSIN"/>
</dbReference>
<feature type="signal peptide" evidence="1">
    <location>
        <begin position="1"/>
        <end position="23"/>
    </location>
</feature>
<dbReference type="SMART" id="SM00020">
    <property type="entry name" value="Tryp_SPc"/>
    <property type="match status" value="1"/>
</dbReference>
<proteinExistence type="predicted"/>
<reference evidence="3" key="2">
    <citation type="submission" date="2020-07" db="EMBL/GenBank/DDBJ databases">
        <authorList>
            <person name="Lood C."/>
            <person name="Girard L."/>
        </authorList>
    </citation>
    <scope>NUCLEOTIDE SEQUENCE</scope>
    <source>
        <strain evidence="3">BW13M1</strain>
    </source>
</reference>
<dbReference type="InterPro" id="IPR009003">
    <property type="entry name" value="Peptidase_S1_PA"/>
</dbReference>
<reference evidence="3" key="1">
    <citation type="journal article" date="2020" name="Microorganisms">
        <title>Reliable Identification of Environmental Pseudomonas Isolates Using the rpoD Gene.</title>
        <authorList>
            <consortium name="The Broad Institute Genome Sequencing Platform"/>
            <person name="Girard L."/>
            <person name="Lood C."/>
            <person name="Rokni-Zadeh H."/>
            <person name="van Noort V."/>
            <person name="Lavigne R."/>
            <person name="De Mot R."/>
        </authorList>
    </citation>
    <scope>NUCLEOTIDE SEQUENCE</scope>
    <source>
        <strain evidence="3">BW13M1</strain>
    </source>
</reference>
<evidence type="ECO:0000256" key="1">
    <source>
        <dbReference type="SAM" id="SignalP"/>
    </source>
</evidence>
<dbReference type="AlphaFoldDB" id="A0A923G6F9"/>
<feature type="chain" id="PRO_5036698427" evidence="1">
    <location>
        <begin position="24"/>
        <end position="461"/>
    </location>
</feature>
<keyword evidence="3" id="KW-0378">Hydrolase</keyword>
<dbReference type="InterPro" id="IPR051333">
    <property type="entry name" value="CLIP_Serine_Protease"/>
</dbReference>
<dbReference type="InterPro" id="IPR043504">
    <property type="entry name" value="Peptidase_S1_PA_chymotrypsin"/>
</dbReference>
<accession>A0A923G6F9</accession>
<dbReference type="PROSITE" id="PS00134">
    <property type="entry name" value="TRYPSIN_HIS"/>
    <property type="match status" value="1"/>
</dbReference>
<dbReference type="InterPro" id="IPR018114">
    <property type="entry name" value="TRYPSIN_HIS"/>
</dbReference>
<keyword evidence="3" id="KW-0645">Protease</keyword>
<gene>
    <name evidence="3" type="ORF">HU751_05340</name>
</gene>
<dbReference type="PROSITE" id="PS50240">
    <property type="entry name" value="TRYPSIN_DOM"/>
    <property type="match status" value="1"/>
</dbReference>
<dbReference type="Gene3D" id="2.40.10.10">
    <property type="entry name" value="Trypsin-like serine proteases"/>
    <property type="match status" value="2"/>
</dbReference>
<evidence type="ECO:0000259" key="2">
    <source>
        <dbReference type="PROSITE" id="PS50240"/>
    </source>
</evidence>
<dbReference type="GO" id="GO:0006508">
    <property type="term" value="P:proteolysis"/>
    <property type="evidence" value="ECO:0007669"/>
    <property type="project" value="UniProtKB-KW"/>
</dbReference>
<dbReference type="SUPFAM" id="SSF50494">
    <property type="entry name" value="Trypsin-like serine proteases"/>
    <property type="match status" value="1"/>
</dbReference>
<comment type="caution">
    <text evidence="3">The sequence shown here is derived from an EMBL/GenBank/DDBJ whole genome shotgun (WGS) entry which is preliminary data.</text>
</comment>
<feature type="domain" description="Peptidase S1" evidence="2">
    <location>
        <begin position="242"/>
        <end position="461"/>
    </location>
</feature>
<dbReference type="Pfam" id="PF00089">
    <property type="entry name" value="Trypsin"/>
    <property type="match status" value="1"/>
</dbReference>
<dbReference type="RefSeq" id="WP_186732336.1">
    <property type="nucleotide sequence ID" value="NZ_JABWRJ020000004.1"/>
</dbReference>